<dbReference type="InterPro" id="IPR014859">
    <property type="entry name" value="Phage_TAC_4"/>
</dbReference>
<accession>A0ABQ2X614</accession>
<dbReference type="Pfam" id="PF08748">
    <property type="entry name" value="Phage_TAC_4"/>
    <property type="match status" value="1"/>
</dbReference>
<evidence type="ECO:0000313" key="2">
    <source>
        <dbReference type="Proteomes" id="UP000620127"/>
    </source>
</evidence>
<dbReference type="RefSeq" id="WP_189344353.1">
    <property type="nucleotide sequence ID" value="NZ_BMYT01000001.1"/>
</dbReference>
<name>A0ABQ2X614_9BURK</name>
<organism evidence="1 2">
    <name type="scientific">Undibacterium macrobrachii</name>
    <dbReference type="NCBI Taxonomy" id="1119058"/>
    <lineage>
        <taxon>Bacteria</taxon>
        <taxon>Pseudomonadati</taxon>
        <taxon>Pseudomonadota</taxon>
        <taxon>Betaproteobacteria</taxon>
        <taxon>Burkholderiales</taxon>
        <taxon>Oxalobacteraceae</taxon>
        <taxon>Undibacterium</taxon>
    </lineage>
</organism>
<protein>
    <submittedName>
        <fullName evidence="1">Uncharacterized protein</fullName>
    </submittedName>
</protein>
<sequence length="104" mass="11849">MFQIDPSPKFWAQAAISVPGQKDPAMIDVQYNHLDADELKVFQTQTIVEKEPIDALMEIINDWKGASEEFNKQSLAKVLKNYPASGRQFYDAYIKELLGVKTKN</sequence>
<reference evidence="2" key="1">
    <citation type="journal article" date="2019" name="Int. J. Syst. Evol. Microbiol.">
        <title>The Global Catalogue of Microorganisms (GCM) 10K type strain sequencing project: providing services to taxonomists for standard genome sequencing and annotation.</title>
        <authorList>
            <consortium name="The Broad Institute Genomics Platform"/>
            <consortium name="The Broad Institute Genome Sequencing Center for Infectious Disease"/>
            <person name="Wu L."/>
            <person name="Ma J."/>
        </authorList>
    </citation>
    <scope>NUCLEOTIDE SEQUENCE [LARGE SCALE GENOMIC DNA]</scope>
    <source>
        <strain evidence="2">KCTC 23916</strain>
    </source>
</reference>
<gene>
    <name evidence="1" type="ORF">GCM10011282_04190</name>
</gene>
<proteinExistence type="predicted"/>
<dbReference type="EMBL" id="BMYT01000001">
    <property type="protein sequence ID" value="GGX01426.1"/>
    <property type="molecule type" value="Genomic_DNA"/>
</dbReference>
<evidence type="ECO:0000313" key="1">
    <source>
        <dbReference type="EMBL" id="GGX01426.1"/>
    </source>
</evidence>
<keyword evidence="2" id="KW-1185">Reference proteome</keyword>
<comment type="caution">
    <text evidence="1">The sequence shown here is derived from an EMBL/GenBank/DDBJ whole genome shotgun (WGS) entry which is preliminary data.</text>
</comment>
<dbReference type="Proteomes" id="UP000620127">
    <property type="component" value="Unassembled WGS sequence"/>
</dbReference>